<evidence type="ECO:0000313" key="3">
    <source>
        <dbReference type="Proteomes" id="UP001177670"/>
    </source>
</evidence>
<organism evidence="2 3">
    <name type="scientific">Melipona bicolor</name>
    <dbReference type="NCBI Taxonomy" id="60889"/>
    <lineage>
        <taxon>Eukaryota</taxon>
        <taxon>Metazoa</taxon>
        <taxon>Ecdysozoa</taxon>
        <taxon>Arthropoda</taxon>
        <taxon>Hexapoda</taxon>
        <taxon>Insecta</taxon>
        <taxon>Pterygota</taxon>
        <taxon>Neoptera</taxon>
        <taxon>Endopterygota</taxon>
        <taxon>Hymenoptera</taxon>
        <taxon>Apocrita</taxon>
        <taxon>Aculeata</taxon>
        <taxon>Apoidea</taxon>
        <taxon>Anthophila</taxon>
        <taxon>Apidae</taxon>
        <taxon>Melipona</taxon>
    </lineage>
</organism>
<reference evidence="2" key="1">
    <citation type="submission" date="2021-10" db="EMBL/GenBank/DDBJ databases">
        <title>Melipona bicolor Genome sequencing and assembly.</title>
        <authorList>
            <person name="Araujo N.S."/>
            <person name="Arias M.C."/>
        </authorList>
    </citation>
    <scope>NUCLEOTIDE SEQUENCE</scope>
    <source>
        <strain evidence="2">USP_2M_L1-L4_2017</strain>
        <tissue evidence="2">Whole body</tissue>
    </source>
</reference>
<dbReference type="Proteomes" id="UP001177670">
    <property type="component" value="Unassembled WGS sequence"/>
</dbReference>
<evidence type="ECO:0000313" key="2">
    <source>
        <dbReference type="EMBL" id="KAK1130794.1"/>
    </source>
</evidence>
<sequence>MKNFILNNLEGEGGGGGGRSVTSAGGGGGGGGGRRAPSLRLVNGRATTGVSLHTSSTESVRSPHHHLGQQQGGNNNNNNNNHNNNNNNNNCHAGNNPAANNHPRLNKDDSIKISIENTNTCTDSLVTALDDETLLITDFVADQGQSLNSISYHPPYFFFLVENLLQILKLRVVF</sequence>
<dbReference type="AlphaFoldDB" id="A0AA40KS49"/>
<proteinExistence type="predicted"/>
<feature type="compositionally biased region" description="Low complexity" evidence="1">
    <location>
        <begin position="72"/>
        <end position="102"/>
    </location>
</feature>
<accession>A0AA40KS49</accession>
<dbReference type="EMBL" id="JAHYIQ010000007">
    <property type="protein sequence ID" value="KAK1130794.1"/>
    <property type="molecule type" value="Genomic_DNA"/>
</dbReference>
<feature type="compositionally biased region" description="Polar residues" evidence="1">
    <location>
        <begin position="45"/>
        <end position="60"/>
    </location>
</feature>
<feature type="compositionally biased region" description="Gly residues" evidence="1">
    <location>
        <begin position="11"/>
        <end position="34"/>
    </location>
</feature>
<gene>
    <name evidence="2" type="ORF">K0M31_018903</name>
</gene>
<comment type="caution">
    <text evidence="2">The sequence shown here is derived from an EMBL/GenBank/DDBJ whole genome shotgun (WGS) entry which is preliminary data.</text>
</comment>
<protein>
    <submittedName>
        <fullName evidence="2">Uncharacterized protein</fullName>
    </submittedName>
</protein>
<keyword evidence="3" id="KW-1185">Reference proteome</keyword>
<evidence type="ECO:0000256" key="1">
    <source>
        <dbReference type="SAM" id="MobiDB-lite"/>
    </source>
</evidence>
<name>A0AA40KS49_9HYME</name>
<feature type="region of interest" description="Disordered" evidence="1">
    <location>
        <begin position="1"/>
        <end position="106"/>
    </location>
</feature>